<feature type="region of interest" description="Disordered" evidence="1">
    <location>
        <begin position="87"/>
        <end position="113"/>
    </location>
</feature>
<proteinExistence type="predicted"/>
<reference evidence="3 4" key="1">
    <citation type="submission" date="2023-03" db="EMBL/GenBank/DDBJ databases">
        <title>High recombination rates correlate with genetic variation in Cardiocondyla obscurior ants.</title>
        <authorList>
            <person name="Errbii M."/>
        </authorList>
    </citation>
    <scope>NUCLEOTIDE SEQUENCE [LARGE SCALE GENOMIC DNA]</scope>
    <source>
        <strain evidence="3">Alpha-2009</strain>
        <tissue evidence="3">Whole body</tissue>
    </source>
</reference>
<dbReference type="AlphaFoldDB" id="A0AAW2FL47"/>
<dbReference type="Proteomes" id="UP001430953">
    <property type="component" value="Unassembled WGS sequence"/>
</dbReference>
<keyword evidence="2" id="KW-0472">Membrane</keyword>
<evidence type="ECO:0000313" key="3">
    <source>
        <dbReference type="EMBL" id="KAL0115810.1"/>
    </source>
</evidence>
<protein>
    <submittedName>
        <fullName evidence="3">Uncharacterized protein</fullName>
    </submittedName>
</protein>
<sequence>MRYNSPESKVTSLIIIHRKAKLNLSLTNLPIRCFGEYLKQKKNNNCYKIYIYFFFSFFYAYLTNAFRDASGPRTHGMLISSLEGVRQFGEENPSRKPCETDVRQRKRERNRER</sequence>
<accession>A0AAW2FL47</accession>
<feature type="transmembrane region" description="Helical" evidence="2">
    <location>
        <begin position="49"/>
        <end position="66"/>
    </location>
</feature>
<name>A0AAW2FL47_9HYME</name>
<gene>
    <name evidence="3" type="ORF">PUN28_010985</name>
</gene>
<keyword evidence="4" id="KW-1185">Reference proteome</keyword>
<keyword evidence="2" id="KW-1133">Transmembrane helix</keyword>
<keyword evidence="2" id="KW-0812">Transmembrane</keyword>
<evidence type="ECO:0000313" key="4">
    <source>
        <dbReference type="Proteomes" id="UP001430953"/>
    </source>
</evidence>
<organism evidence="3 4">
    <name type="scientific">Cardiocondyla obscurior</name>
    <dbReference type="NCBI Taxonomy" id="286306"/>
    <lineage>
        <taxon>Eukaryota</taxon>
        <taxon>Metazoa</taxon>
        <taxon>Ecdysozoa</taxon>
        <taxon>Arthropoda</taxon>
        <taxon>Hexapoda</taxon>
        <taxon>Insecta</taxon>
        <taxon>Pterygota</taxon>
        <taxon>Neoptera</taxon>
        <taxon>Endopterygota</taxon>
        <taxon>Hymenoptera</taxon>
        <taxon>Apocrita</taxon>
        <taxon>Aculeata</taxon>
        <taxon>Formicoidea</taxon>
        <taxon>Formicidae</taxon>
        <taxon>Myrmicinae</taxon>
        <taxon>Cardiocondyla</taxon>
    </lineage>
</organism>
<comment type="caution">
    <text evidence="3">The sequence shown here is derived from an EMBL/GenBank/DDBJ whole genome shotgun (WGS) entry which is preliminary data.</text>
</comment>
<feature type="compositionally biased region" description="Basic and acidic residues" evidence="1">
    <location>
        <begin position="88"/>
        <end position="113"/>
    </location>
</feature>
<dbReference type="EMBL" id="JADYXP020000010">
    <property type="protein sequence ID" value="KAL0115810.1"/>
    <property type="molecule type" value="Genomic_DNA"/>
</dbReference>
<evidence type="ECO:0000256" key="1">
    <source>
        <dbReference type="SAM" id="MobiDB-lite"/>
    </source>
</evidence>
<evidence type="ECO:0000256" key="2">
    <source>
        <dbReference type="SAM" id="Phobius"/>
    </source>
</evidence>